<gene>
    <name evidence="1" type="ORF">OKE68_09420</name>
</gene>
<dbReference type="Proteomes" id="UP001207440">
    <property type="component" value="Unassembled WGS sequence"/>
</dbReference>
<name>A0AAP3EUK5_RIEAN</name>
<organism evidence="1 2">
    <name type="scientific">Riemerella anatipestifer</name>
    <name type="common">Moraxella anatipestifer</name>
    <dbReference type="NCBI Taxonomy" id="34085"/>
    <lineage>
        <taxon>Bacteria</taxon>
        <taxon>Pseudomonadati</taxon>
        <taxon>Bacteroidota</taxon>
        <taxon>Flavobacteriia</taxon>
        <taxon>Flavobacteriales</taxon>
        <taxon>Weeksellaceae</taxon>
        <taxon>Riemerella</taxon>
    </lineage>
</organism>
<comment type="caution">
    <text evidence="1">The sequence shown here is derived from an EMBL/GenBank/DDBJ whole genome shotgun (WGS) entry which is preliminary data.</text>
</comment>
<evidence type="ECO:0000313" key="2">
    <source>
        <dbReference type="Proteomes" id="UP001207440"/>
    </source>
</evidence>
<evidence type="ECO:0000313" key="1">
    <source>
        <dbReference type="EMBL" id="MCW0524532.1"/>
    </source>
</evidence>
<dbReference type="Pfam" id="PF08713">
    <property type="entry name" value="DNA_alkylation"/>
    <property type="match status" value="1"/>
</dbReference>
<dbReference type="CDD" id="cd06561">
    <property type="entry name" value="AlkD_like"/>
    <property type="match status" value="1"/>
</dbReference>
<sequence>MILQEIKQALKDLSDEQRATFSLKYFKANKGEYAEGDQFIGVTVPDQRQVAKAFWQTVSLEEIKQLLQSEIHEHRLTALLMLVLKFEKTPPKRKELVDFYLSNLEGVNNWDLVDTSAYKLLGRYCFDNDAEYLLDSLANSKNLWHNRIAVVSMLYYIRKKQYTLPQKLILKHLNHPHDLMHKANGWMLRELGKRNEEVLLEFLKQHYTAMPRTTLRYAIEKLDEPLRQDFLNGKI</sequence>
<reference evidence="1" key="1">
    <citation type="submission" date="2022-10" db="EMBL/GenBank/DDBJ databases">
        <title>Sifting through the core-genome to identify putative cross-protective antigens against Riemerella anatipestifer.</title>
        <authorList>
            <person name="Zheng X."/>
            <person name="Zhang W."/>
        </authorList>
    </citation>
    <scope>NUCLEOTIDE SEQUENCE</scope>
    <source>
        <strain evidence="1">ZWRA178</strain>
    </source>
</reference>
<dbReference type="SUPFAM" id="SSF48371">
    <property type="entry name" value="ARM repeat"/>
    <property type="match status" value="1"/>
</dbReference>
<dbReference type="PANTHER" id="PTHR34070:SF1">
    <property type="entry name" value="DNA ALKYLATION REPAIR PROTEIN"/>
    <property type="match status" value="1"/>
</dbReference>
<dbReference type="RefSeq" id="WP_064971086.1">
    <property type="nucleotide sequence ID" value="NZ_CP029760.1"/>
</dbReference>
<dbReference type="Gene3D" id="1.25.10.90">
    <property type="match status" value="1"/>
</dbReference>
<dbReference type="InterPro" id="IPR016024">
    <property type="entry name" value="ARM-type_fold"/>
</dbReference>
<proteinExistence type="predicted"/>
<dbReference type="PANTHER" id="PTHR34070">
    <property type="entry name" value="ARMADILLO-TYPE FOLD"/>
    <property type="match status" value="1"/>
</dbReference>
<dbReference type="InterPro" id="IPR014825">
    <property type="entry name" value="DNA_alkylation"/>
</dbReference>
<accession>A0AAP3EUK5</accession>
<protein>
    <submittedName>
        <fullName evidence="1">DNA alkylation repair protein</fullName>
    </submittedName>
</protein>
<dbReference type="EMBL" id="JAOZYT010000071">
    <property type="protein sequence ID" value="MCW0524532.1"/>
    <property type="molecule type" value="Genomic_DNA"/>
</dbReference>
<dbReference type="AlphaFoldDB" id="A0AAP3EUK5"/>